<feature type="binding site" evidence="4">
    <location>
        <begin position="135"/>
        <end position="139"/>
    </location>
    <ligand>
        <name>ATP</name>
        <dbReference type="ChEBI" id="CHEBI:30616"/>
    </ligand>
</feature>
<dbReference type="AlphaFoldDB" id="A0A942Z518"/>
<dbReference type="InterPro" id="IPR031314">
    <property type="entry name" value="DNK_dom"/>
</dbReference>
<protein>
    <submittedName>
        <fullName evidence="6">Deoxynucleoside kinase</fullName>
    </submittedName>
</protein>
<evidence type="ECO:0000313" key="7">
    <source>
        <dbReference type="Proteomes" id="UP000724672"/>
    </source>
</evidence>
<reference evidence="6" key="1">
    <citation type="submission" date="2019-12" db="EMBL/GenBank/DDBJ databases">
        <title>Clostridiaceae gen. nov. sp. nov., isolated from sediment in Xinjiang, China.</title>
        <authorList>
            <person name="Zhang R."/>
        </authorList>
    </citation>
    <scope>NUCLEOTIDE SEQUENCE</scope>
    <source>
        <strain evidence="6">D2Q-11</strain>
    </source>
</reference>
<feature type="binding site" evidence="3">
    <location>
        <position position="55"/>
    </location>
    <ligand>
        <name>substrate</name>
    </ligand>
</feature>
<accession>A0A942Z518</accession>
<comment type="similarity">
    <text evidence="1">Belongs to the DCK/DGK family.</text>
</comment>
<feature type="binding site" evidence="3">
    <location>
        <position position="44"/>
    </location>
    <ligand>
        <name>substrate</name>
    </ligand>
</feature>
<dbReference type="EMBL" id="WSFT01000006">
    <property type="protein sequence ID" value="MBS4536946.1"/>
    <property type="molecule type" value="Genomic_DNA"/>
</dbReference>
<evidence type="ECO:0000256" key="1">
    <source>
        <dbReference type="ARBA" id="ARBA00007420"/>
    </source>
</evidence>
<dbReference type="PANTHER" id="PTHR10513:SF35">
    <property type="entry name" value="DEOXYADENOSINE KINASE"/>
    <property type="match status" value="1"/>
</dbReference>
<gene>
    <name evidence="6" type="ORF">GOQ27_00645</name>
</gene>
<feature type="binding site" evidence="3">
    <location>
        <position position="144"/>
    </location>
    <ligand>
        <name>substrate</name>
    </ligand>
</feature>
<feature type="active site" description="Proton acceptor" evidence="2">
    <location>
        <position position="78"/>
    </location>
</feature>
<dbReference type="GO" id="GO:0005524">
    <property type="term" value="F:ATP binding"/>
    <property type="evidence" value="ECO:0007669"/>
    <property type="project" value="UniProtKB-KW"/>
</dbReference>
<keyword evidence="6" id="KW-0418">Kinase</keyword>
<comment type="caution">
    <text evidence="6">The sequence shown here is derived from an EMBL/GenBank/DDBJ whole genome shotgun (WGS) entry which is preliminary data.</text>
</comment>
<keyword evidence="4" id="KW-0067">ATP-binding</keyword>
<keyword evidence="7" id="KW-1185">Reference proteome</keyword>
<evidence type="ECO:0000259" key="5">
    <source>
        <dbReference type="Pfam" id="PF01712"/>
    </source>
</evidence>
<feature type="binding site" evidence="3">
    <location>
        <position position="30"/>
    </location>
    <ligand>
        <name>substrate</name>
    </ligand>
</feature>
<proteinExistence type="inferred from homology"/>
<dbReference type="InterPro" id="IPR050566">
    <property type="entry name" value="Deoxyribonucleoside_kinase"/>
</dbReference>
<dbReference type="Gene3D" id="3.40.50.300">
    <property type="entry name" value="P-loop containing nucleotide triphosphate hydrolases"/>
    <property type="match status" value="1"/>
</dbReference>
<organism evidence="6 7">
    <name type="scientific">Anaeromonas frigoriresistens</name>
    <dbReference type="NCBI Taxonomy" id="2683708"/>
    <lineage>
        <taxon>Bacteria</taxon>
        <taxon>Bacillati</taxon>
        <taxon>Bacillota</taxon>
        <taxon>Tissierellia</taxon>
        <taxon>Tissierellales</taxon>
        <taxon>Thermohalobacteraceae</taxon>
        <taxon>Anaeromonas</taxon>
    </lineage>
</organism>
<evidence type="ECO:0000256" key="4">
    <source>
        <dbReference type="PIRSR" id="PIRSR000705-3"/>
    </source>
</evidence>
<dbReference type="PANTHER" id="PTHR10513">
    <property type="entry name" value="DEOXYNUCLEOSIDE KINASE"/>
    <property type="match status" value="1"/>
</dbReference>
<evidence type="ECO:0000313" key="6">
    <source>
        <dbReference type="EMBL" id="MBS4536946.1"/>
    </source>
</evidence>
<dbReference type="Proteomes" id="UP000724672">
    <property type="component" value="Unassembled WGS sequence"/>
</dbReference>
<evidence type="ECO:0000256" key="2">
    <source>
        <dbReference type="PIRSR" id="PIRSR000705-1"/>
    </source>
</evidence>
<dbReference type="InterPro" id="IPR027417">
    <property type="entry name" value="P-loop_NTPase"/>
</dbReference>
<dbReference type="SUPFAM" id="SSF52540">
    <property type="entry name" value="P-loop containing nucleoside triphosphate hydrolases"/>
    <property type="match status" value="1"/>
</dbReference>
<dbReference type="CDD" id="cd01673">
    <property type="entry name" value="dNK"/>
    <property type="match status" value="1"/>
</dbReference>
<dbReference type="Pfam" id="PF01712">
    <property type="entry name" value="dNK"/>
    <property type="match status" value="1"/>
</dbReference>
<feature type="binding site" evidence="3">
    <location>
        <position position="84"/>
    </location>
    <ligand>
        <name>substrate</name>
    </ligand>
</feature>
<dbReference type="GO" id="GO:0019136">
    <property type="term" value="F:deoxynucleoside kinase activity"/>
    <property type="evidence" value="ECO:0007669"/>
    <property type="project" value="InterPro"/>
</dbReference>
<dbReference type="InterPro" id="IPR002624">
    <property type="entry name" value="DCK/DGK"/>
</dbReference>
<evidence type="ECO:0000256" key="3">
    <source>
        <dbReference type="PIRSR" id="PIRSR000705-2"/>
    </source>
</evidence>
<keyword evidence="4" id="KW-0547">Nucleotide-binding</keyword>
<feature type="domain" description="Deoxynucleoside kinase" evidence="5">
    <location>
        <begin position="2"/>
        <end position="197"/>
    </location>
</feature>
<sequence length="201" mass="23602">MIVVDGVVGAGKTTLATIIKEEFNLKLYEELSDNDTLVLLDKFYADQNRWSFTLQVHFLNKRFAMIKEIHKKNGGLLDRSIFGDKIFAQMLNEDGKMCDEEYRTYSTLLDNMLEHAQNPTLLIYLKCSVNKAVERINGRNRGIESTVPRRYWERLNEKYDKWYETYDYSPKIVIDVDEVDLFIPEDREKVVNKIKEAMANL</sequence>
<dbReference type="PIRSF" id="PIRSF000705">
    <property type="entry name" value="DNK"/>
    <property type="match status" value="1"/>
</dbReference>
<keyword evidence="6" id="KW-0808">Transferase</keyword>
<feature type="binding site" evidence="4">
    <location>
        <begin position="6"/>
        <end position="14"/>
    </location>
    <ligand>
        <name>ATP</name>
        <dbReference type="ChEBI" id="CHEBI:30616"/>
    </ligand>
</feature>
<dbReference type="GO" id="GO:0005737">
    <property type="term" value="C:cytoplasm"/>
    <property type="evidence" value="ECO:0007669"/>
    <property type="project" value="TreeGrafter"/>
</dbReference>
<feature type="binding site" evidence="3">
    <location>
        <position position="79"/>
    </location>
    <ligand>
        <name>substrate</name>
    </ligand>
</feature>
<name>A0A942Z518_9FIRM</name>